<gene>
    <name evidence="2" type="ORF">WJX81_008590</name>
</gene>
<dbReference type="SUPFAM" id="SSF48371">
    <property type="entry name" value="ARM repeat"/>
    <property type="match status" value="1"/>
</dbReference>
<reference evidence="2 3" key="1">
    <citation type="journal article" date="2024" name="Nat. Commun.">
        <title>Phylogenomics reveals the evolutionary origins of lichenization in chlorophyte algae.</title>
        <authorList>
            <person name="Puginier C."/>
            <person name="Libourel C."/>
            <person name="Otte J."/>
            <person name="Skaloud P."/>
            <person name="Haon M."/>
            <person name="Grisel S."/>
            <person name="Petersen M."/>
            <person name="Berrin J.G."/>
            <person name="Delaux P.M."/>
            <person name="Dal Grande F."/>
            <person name="Keller J."/>
        </authorList>
    </citation>
    <scope>NUCLEOTIDE SEQUENCE [LARGE SCALE GENOMIC DNA]</scope>
    <source>
        <strain evidence="2 3">SAG 245.80</strain>
    </source>
</reference>
<feature type="compositionally biased region" description="Pro residues" evidence="1">
    <location>
        <begin position="74"/>
        <end position="92"/>
    </location>
</feature>
<dbReference type="InterPro" id="IPR016024">
    <property type="entry name" value="ARM-type_fold"/>
</dbReference>
<accession>A0AAW1RJJ9</accession>
<dbReference type="InterPro" id="IPR011989">
    <property type="entry name" value="ARM-like"/>
</dbReference>
<feature type="region of interest" description="Disordered" evidence="1">
    <location>
        <begin position="193"/>
        <end position="215"/>
    </location>
</feature>
<protein>
    <submittedName>
        <fullName evidence="2">Uncharacterized protein</fullName>
    </submittedName>
</protein>
<feature type="region of interest" description="Disordered" evidence="1">
    <location>
        <begin position="125"/>
        <end position="156"/>
    </location>
</feature>
<sequence>MDLHTPYGGWREPPPRASEVGRIPFPPLTPYFGQATPGTTSSTSSQLPRQDSAVSNIASAPRGACSDAGSPLATPGPCPRIPSPEQLPPPVMATPVLPAGPRQAERGPPRAAVAAPLALPVRLDLPPDPPPAPAPNLVASAAGPRGRHAGRGTGHVRGLSRLSASSLAEPAALDSSAASLSAASLAGVRRPSSAAAEPHAALRAGDASAGRGGALRAQQWVPMRARPAGSAGAVGAGRLRLSSPSGASTAVHSMEDRPAAAAACDAEDVAAAPDDDGPVSLLAAARVALRALRLETPPLTVPYAMPTPPPTLAAPLAEEAAGIGRPRAAAERLQRLARLREAAAPLVVEPAAQLGSRSELGSGQQGYQVSAVAPLLDTGDEAISERGLLAGPRDRAAGPPATPSVPPDSRGLRGRVDGGGVSTGDLAGASRMDVEGTKAEGPVTAGVREAVKGGCVEAAARNVARARAATASTGILHALVAASPEAREALLAVRPGAVAQLARAATGTSASLSASSLGVLRALAASPDTRGRVLRSARAWDWAALMRTLRMQQELALCGGRQAATEAAQLMAALLAPRASLPPRPGSATQQRFADFAAKWMDRASNRPQSAPGAASVGLPSEDHAEAQVQASGCLRLLSLSDACKRDIAAAGGVAVLAPLLSSPNESARSNARQALQTLAQLPELAAPMRAAGLPVYIHAANLQRPARPQRPATAPPALAAQLAELAAARAGTVRRQLRAATAPADAWRSFSPASGSADAGARVGDAALHAEVLGL</sequence>
<keyword evidence="3" id="KW-1185">Reference proteome</keyword>
<evidence type="ECO:0000313" key="2">
    <source>
        <dbReference type="EMBL" id="KAK9834210.1"/>
    </source>
</evidence>
<feature type="compositionally biased region" description="Low complexity" evidence="1">
    <location>
        <begin position="135"/>
        <end position="144"/>
    </location>
</feature>
<proteinExistence type="predicted"/>
<name>A0AAW1RJJ9_9CHLO</name>
<feature type="compositionally biased region" description="Low complexity" evidence="1">
    <location>
        <begin position="201"/>
        <end position="215"/>
    </location>
</feature>
<dbReference type="EMBL" id="JALJOU010000033">
    <property type="protein sequence ID" value="KAK9834210.1"/>
    <property type="molecule type" value="Genomic_DNA"/>
</dbReference>
<evidence type="ECO:0000256" key="1">
    <source>
        <dbReference type="SAM" id="MobiDB-lite"/>
    </source>
</evidence>
<feature type="region of interest" description="Disordered" evidence="1">
    <location>
        <begin position="390"/>
        <end position="428"/>
    </location>
</feature>
<dbReference type="AlphaFoldDB" id="A0AAW1RJJ9"/>
<feature type="compositionally biased region" description="Polar residues" evidence="1">
    <location>
        <begin position="36"/>
        <end position="58"/>
    </location>
</feature>
<dbReference type="Gene3D" id="1.25.10.10">
    <property type="entry name" value="Leucine-rich Repeat Variant"/>
    <property type="match status" value="1"/>
</dbReference>
<evidence type="ECO:0000313" key="3">
    <source>
        <dbReference type="Proteomes" id="UP001445335"/>
    </source>
</evidence>
<comment type="caution">
    <text evidence="2">The sequence shown here is derived from an EMBL/GenBank/DDBJ whole genome shotgun (WGS) entry which is preliminary data.</text>
</comment>
<feature type="region of interest" description="Disordered" evidence="1">
    <location>
        <begin position="1"/>
        <end position="95"/>
    </location>
</feature>
<dbReference type="Proteomes" id="UP001445335">
    <property type="component" value="Unassembled WGS sequence"/>
</dbReference>
<organism evidence="2 3">
    <name type="scientific">Elliptochloris bilobata</name>
    <dbReference type="NCBI Taxonomy" id="381761"/>
    <lineage>
        <taxon>Eukaryota</taxon>
        <taxon>Viridiplantae</taxon>
        <taxon>Chlorophyta</taxon>
        <taxon>core chlorophytes</taxon>
        <taxon>Trebouxiophyceae</taxon>
        <taxon>Trebouxiophyceae incertae sedis</taxon>
        <taxon>Elliptochloris clade</taxon>
        <taxon>Elliptochloris</taxon>
    </lineage>
</organism>